<proteinExistence type="predicted"/>
<organism evidence="1 2">
    <name type="scientific">Peribacillus simplex</name>
    <dbReference type="NCBI Taxonomy" id="1478"/>
    <lineage>
        <taxon>Bacteria</taxon>
        <taxon>Bacillati</taxon>
        <taxon>Bacillota</taxon>
        <taxon>Bacilli</taxon>
        <taxon>Bacillales</taxon>
        <taxon>Bacillaceae</taxon>
        <taxon>Peribacillus</taxon>
    </lineage>
</organism>
<comment type="caution">
    <text evidence="1">The sequence shown here is derived from an EMBL/GenBank/DDBJ whole genome shotgun (WGS) entry which is preliminary data.</text>
</comment>
<dbReference type="Proteomes" id="UP000064189">
    <property type="component" value="Unassembled WGS sequence"/>
</dbReference>
<evidence type="ECO:0000313" key="2">
    <source>
        <dbReference type="Proteomes" id="UP000064189"/>
    </source>
</evidence>
<sequence length="104" mass="12641">MDALQKDYFKNKPIQFLQVDVIPDVTYYQLIDHSLDDFLDNFYEENYPAIYELEQKAFTDWFGQCWKKSCGDILNVPCFFVFHDDTKSYELKNNQWIDNEEKWS</sequence>
<name>A0A109MZ62_9BACI</name>
<reference evidence="1 2" key="1">
    <citation type="submission" date="2015-11" db="EMBL/GenBank/DDBJ databases">
        <title>Genome Sequence of Bacillus simplex strain VanAntwerpen2.</title>
        <authorList>
            <person name="Couger M.B."/>
        </authorList>
    </citation>
    <scope>NUCLEOTIDE SEQUENCE [LARGE SCALE GENOMIC DNA]</scope>
    <source>
        <strain evidence="1 2">VanAntwerpen02</strain>
    </source>
</reference>
<dbReference type="RefSeq" id="WP_061141964.1">
    <property type="nucleotide sequence ID" value="NZ_LNNH01000016.1"/>
</dbReference>
<dbReference type="AlphaFoldDB" id="A0A109MZ62"/>
<dbReference type="EMBL" id="LNNH01000016">
    <property type="protein sequence ID" value="KWW20533.1"/>
    <property type="molecule type" value="Genomic_DNA"/>
</dbReference>
<protein>
    <submittedName>
        <fullName evidence="1">Uncharacterized protein</fullName>
    </submittedName>
</protein>
<accession>A0A109MZ62</accession>
<keyword evidence="2" id="KW-1185">Reference proteome</keyword>
<gene>
    <name evidence="1" type="ORF">AS888_18405</name>
</gene>
<evidence type="ECO:0000313" key="1">
    <source>
        <dbReference type="EMBL" id="KWW20533.1"/>
    </source>
</evidence>